<evidence type="ECO:0000313" key="4">
    <source>
        <dbReference type="EMBL" id="QGN15968.1"/>
    </source>
</evidence>
<dbReference type="Proteomes" id="UP000422736">
    <property type="component" value="Chromosome 4"/>
</dbReference>
<dbReference type="AlphaFoldDB" id="A0A481WGM6"/>
<gene>
    <name evidence="4" type="primary">GCR2</name>
    <name evidence="4" type="ORF">FIM1_2666</name>
</gene>
<feature type="compositionally biased region" description="Polar residues" evidence="2">
    <location>
        <begin position="279"/>
        <end position="288"/>
    </location>
</feature>
<dbReference type="VEuPathDB" id="FungiDB:KLMA_40209"/>
<reference evidence="4 5" key="1">
    <citation type="submission" date="2016-03" db="EMBL/GenBank/DDBJ databases">
        <title>How can Kluyveromyces marxianus grow so fast - potential evolutionary course in Saccharomyces Complex revealed by comparative genomics.</title>
        <authorList>
            <person name="Mo W."/>
            <person name="Lu W."/>
            <person name="Yang X."/>
            <person name="Qi J."/>
            <person name="Lv H."/>
        </authorList>
    </citation>
    <scope>NUCLEOTIDE SEQUENCE [LARGE SCALE GENOMIC DNA]</scope>
    <source>
        <strain evidence="4 5">FIM1</strain>
    </source>
</reference>
<dbReference type="EMBL" id="MH517597">
    <property type="protein sequence ID" value="QBJ27497.1"/>
    <property type="molecule type" value="Genomic_DNA"/>
</dbReference>
<organism evidence="3">
    <name type="scientific">Kluyveromyces marxianus</name>
    <name type="common">Yeast</name>
    <name type="synonym">Candida kefyr</name>
    <dbReference type="NCBI Taxonomy" id="4911"/>
    <lineage>
        <taxon>Eukaryota</taxon>
        <taxon>Fungi</taxon>
        <taxon>Dikarya</taxon>
        <taxon>Ascomycota</taxon>
        <taxon>Saccharomycotina</taxon>
        <taxon>Saccharomycetes</taxon>
        <taxon>Saccharomycetales</taxon>
        <taxon>Saccharomycetaceae</taxon>
        <taxon>Kluyveromyces</taxon>
    </lineage>
</organism>
<evidence type="ECO:0000256" key="1">
    <source>
        <dbReference type="SAM" id="Coils"/>
    </source>
</evidence>
<feature type="coiled-coil region" evidence="1">
    <location>
        <begin position="323"/>
        <end position="350"/>
    </location>
</feature>
<keyword evidence="5" id="KW-1185">Reference proteome</keyword>
<dbReference type="EMBL" id="CP015057">
    <property type="protein sequence ID" value="QGN15968.1"/>
    <property type="molecule type" value="Genomic_DNA"/>
</dbReference>
<feature type="compositionally biased region" description="Low complexity" evidence="2">
    <location>
        <begin position="289"/>
        <end position="301"/>
    </location>
</feature>
<evidence type="ECO:0000313" key="3">
    <source>
        <dbReference type="EMBL" id="QBJ27497.1"/>
    </source>
</evidence>
<reference evidence="4" key="3">
    <citation type="submission" date="2019-11" db="EMBL/GenBank/DDBJ databases">
        <authorList>
            <person name="Lu H."/>
        </authorList>
    </citation>
    <scope>NUCLEOTIDE SEQUENCE</scope>
    <source>
        <strain evidence="4">FIM1</strain>
    </source>
</reference>
<evidence type="ECO:0000256" key="2">
    <source>
        <dbReference type="SAM" id="MobiDB-lite"/>
    </source>
</evidence>
<evidence type="ECO:0000313" key="5">
    <source>
        <dbReference type="Proteomes" id="UP000422736"/>
    </source>
</evidence>
<reference evidence="3" key="2">
    <citation type="submission" date="2018-06" db="EMBL/GenBank/DDBJ databases">
        <authorList>
            <person name="Li F."/>
        </authorList>
    </citation>
    <scope>NUCLEOTIDE SEQUENCE</scope>
    <source>
        <strain evidence="3">Ouc302</strain>
    </source>
</reference>
<protein>
    <submittedName>
        <fullName evidence="3 4">Gcr2</fullName>
    </submittedName>
</protein>
<feature type="region of interest" description="Disordered" evidence="2">
    <location>
        <begin position="279"/>
        <end position="320"/>
    </location>
</feature>
<accession>A0A481WGM6</accession>
<name>A0A481WGM6_KLUMA</name>
<sequence length="376" mass="43047">MSEIGSTEHSSPTGIMHHQGKLDVFLIRGYQLISNGEVLNLSELLSSSINANQQSPISMKRLDNRHLEYFQKLSQLYNALVSVVPLDEQSSVPKSNIELFQRFQQILKEILLSYEESPYNRYFLRLDEQSWKIRDDVEDPLWQILTLNIDKVYDRKTGTIGPLRQRKSTTTSARESPVLAPRRKSAITSPGFTLAQVDNKLEQVGRGQDQDYYTNIQTSAHHTPNGQFEWPSAMAISNNVSKIIEKSNSEGQTTRKRPRIYGDVNSREEEVVEELLQLRNPQGTNHSQPTSTATAPPTVAPMNSLEDSHQKKGQQHTTPDVTISAYERLLKEKDQRISILQNDLEQQRKEIIWLKKLLMEDMKYLRSSLSANTNNR</sequence>
<proteinExistence type="predicted"/>
<keyword evidence="1" id="KW-0175">Coiled coil</keyword>
<feature type="region of interest" description="Disordered" evidence="2">
    <location>
        <begin position="162"/>
        <end position="182"/>
    </location>
</feature>
<dbReference type="OrthoDB" id="4070640at2759"/>